<name>A0A538SBD6_UNCEI</name>
<comment type="caution">
    <text evidence="2">The sequence shown here is derived from an EMBL/GenBank/DDBJ whole genome shotgun (WGS) entry which is preliminary data.</text>
</comment>
<dbReference type="AlphaFoldDB" id="A0A538SBD6"/>
<feature type="domain" description="VOC" evidence="1">
    <location>
        <begin position="8"/>
        <end position="119"/>
    </location>
</feature>
<dbReference type="InterPro" id="IPR029068">
    <property type="entry name" value="Glyas_Bleomycin-R_OHBP_Dase"/>
</dbReference>
<dbReference type="EMBL" id="VBOT01000135">
    <property type="protein sequence ID" value="TMQ48693.1"/>
    <property type="molecule type" value="Genomic_DNA"/>
</dbReference>
<dbReference type="PROSITE" id="PS51819">
    <property type="entry name" value="VOC"/>
    <property type="match status" value="1"/>
</dbReference>
<evidence type="ECO:0000313" key="2">
    <source>
        <dbReference type="EMBL" id="TMQ48693.1"/>
    </source>
</evidence>
<dbReference type="SUPFAM" id="SSF54593">
    <property type="entry name" value="Glyoxalase/Bleomycin resistance protein/Dihydroxybiphenyl dioxygenase"/>
    <property type="match status" value="1"/>
</dbReference>
<dbReference type="PANTHER" id="PTHR33993">
    <property type="entry name" value="GLYOXALASE-RELATED"/>
    <property type="match status" value="1"/>
</dbReference>
<evidence type="ECO:0000259" key="1">
    <source>
        <dbReference type="PROSITE" id="PS51819"/>
    </source>
</evidence>
<dbReference type="InterPro" id="IPR037523">
    <property type="entry name" value="VOC_core"/>
</dbReference>
<dbReference type="InterPro" id="IPR004360">
    <property type="entry name" value="Glyas_Fos-R_dOase_dom"/>
</dbReference>
<gene>
    <name evidence="2" type="ORF">E6K73_11375</name>
</gene>
<evidence type="ECO:0000313" key="3">
    <source>
        <dbReference type="Proteomes" id="UP000320184"/>
    </source>
</evidence>
<dbReference type="Gene3D" id="3.10.180.10">
    <property type="entry name" value="2,3-Dihydroxybiphenyl 1,2-Dioxygenase, domain 1"/>
    <property type="match status" value="1"/>
</dbReference>
<proteinExistence type="predicted"/>
<protein>
    <submittedName>
        <fullName evidence="2">VOC family protein</fullName>
    </submittedName>
</protein>
<dbReference type="Pfam" id="PF00903">
    <property type="entry name" value="Glyoxalase"/>
    <property type="match status" value="1"/>
</dbReference>
<dbReference type="Proteomes" id="UP000320184">
    <property type="component" value="Unassembled WGS sequence"/>
</dbReference>
<sequence>MKPSAFLGLRTVVYQVADIDRAKQWYSAVLGIGPYFDQPFYVGYNVGGFELGLHPEEAGHRAGPGGAVVYWGVEDIASAWTRLLERGAKAVSPATDVGEGIKVATLQDPFGNLVGIIENPHFPNPAD</sequence>
<organism evidence="2 3">
    <name type="scientific">Eiseniibacteriota bacterium</name>
    <dbReference type="NCBI Taxonomy" id="2212470"/>
    <lineage>
        <taxon>Bacteria</taxon>
        <taxon>Candidatus Eiseniibacteriota</taxon>
    </lineage>
</organism>
<reference evidence="2 3" key="1">
    <citation type="journal article" date="2019" name="Nat. Microbiol.">
        <title>Mediterranean grassland soil C-N compound turnover is dependent on rainfall and depth, and is mediated by genomically divergent microorganisms.</title>
        <authorList>
            <person name="Diamond S."/>
            <person name="Andeer P.F."/>
            <person name="Li Z."/>
            <person name="Crits-Christoph A."/>
            <person name="Burstein D."/>
            <person name="Anantharaman K."/>
            <person name="Lane K.R."/>
            <person name="Thomas B.C."/>
            <person name="Pan C."/>
            <person name="Northen T.R."/>
            <person name="Banfield J.F."/>
        </authorList>
    </citation>
    <scope>NUCLEOTIDE SEQUENCE [LARGE SCALE GENOMIC DNA]</scope>
    <source>
        <strain evidence="2">WS_3</strain>
    </source>
</reference>
<accession>A0A538SBD6</accession>
<dbReference type="InterPro" id="IPR052164">
    <property type="entry name" value="Anthracycline_SecMetBiosynth"/>
</dbReference>